<evidence type="ECO:0000313" key="1">
    <source>
        <dbReference type="EMBL" id="KAK9084813.1"/>
    </source>
</evidence>
<proteinExistence type="predicted"/>
<sequence>MGIGALLLLGFFDSSPDCELLDLHAMPSQDTLFGSAKQMKKFEKKDMVGD</sequence>
<protein>
    <submittedName>
        <fullName evidence="1">Uncharacterized protein</fullName>
    </submittedName>
</protein>
<organism evidence="1 2">
    <name type="scientific">Stephania japonica</name>
    <dbReference type="NCBI Taxonomy" id="461633"/>
    <lineage>
        <taxon>Eukaryota</taxon>
        <taxon>Viridiplantae</taxon>
        <taxon>Streptophyta</taxon>
        <taxon>Embryophyta</taxon>
        <taxon>Tracheophyta</taxon>
        <taxon>Spermatophyta</taxon>
        <taxon>Magnoliopsida</taxon>
        <taxon>Ranunculales</taxon>
        <taxon>Menispermaceae</taxon>
        <taxon>Menispermoideae</taxon>
        <taxon>Cissampelideae</taxon>
        <taxon>Stephania</taxon>
    </lineage>
</organism>
<dbReference type="Proteomes" id="UP001417504">
    <property type="component" value="Unassembled WGS sequence"/>
</dbReference>
<keyword evidence="2" id="KW-1185">Reference proteome</keyword>
<dbReference type="AlphaFoldDB" id="A0AAP0E4G2"/>
<comment type="caution">
    <text evidence="1">The sequence shown here is derived from an EMBL/GenBank/DDBJ whole genome shotgun (WGS) entry which is preliminary data.</text>
</comment>
<evidence type="ECO:0000313" key="2">
    <source>
        <dbReference type="Proteomes" id="UP001417504"/>
    </source>
</evidence>
<gene>
    <name evidence="1" type="ORF">Sjap_025224</name>
</gene>
<dbReference type="EMBL" id="JBBNAE010000011">
    <property type="protein sequence ID" value="KAK9084813.1"/>
    <property type="molecule type" value="Genomic_DNA"/>
</dbReference>
<reference evidence="1 2" key="1">
    <citation type="submission" date="2024-01" db="EMBL/GenBank/DDBJ databases">
        <title>Genome assemblies of Stephania.</title>
        <authorList>
            <person name="Yang L."/>
        </authorList>
    </citation>
    <scope>NUCLEOTIDE SEQUENCE [LARGE SCALE GENOMIC DNA]</scope>
    <source>
        <strain evidence="1">QJT</strain>
        <tissue evidence="1">Leaf</tissue>
    </source>
</reference>
<accession>A0AAP0E4G2</accession>
<name>A0AAP0E4G2_9MAGN</name>